<comment type="catalytic activity">
    <reaction evidence="1">
        <text>Hydrolysis of terminal non-reducing N-acetyl-D-hexosamine residues in N-acetyl-beta-D-hexosaminides.</text>
        <dbReference type="EC" id="3.2.1.52"/>
    </reaction>
</comment>
<evidence type="ECO:0000256" key="5">
    <source>
        <dbReference type="ARBA" id="ARBA00023295"/>
    </source>
</evidence>
<reference evidence="7 8" key="1">
    <citation type="submission" date="2012-11" db="EMBL/GenBank/DDBJ databases">
        <title>Whole genome sequence of Acidocella aminolytica 101 = DSM 11237.</title>
        <authorList>
            <person name="Azuma Y."/>
            <person name="Higashiura N."/>
            <person name="Hirakawa H."/>
            <person name="Matsushita K."/>
        </authorList>
    </citation>
    <scope>NUCLEOTIDE SEQUENCE [LARGE SCALE GENOMIC DNA]</scope>
    <source>
        <strain evidence="8">101 / DSM 11237</strain>
    </source>
</reference>
<comment type="caution">
    <text evidence="7">The sequence shown here is derived from an EMBL/GenBank/DDBJ whole genome shotgun (WGS) entry which is preliminary data.</text>
</comment>
<evidence type="ECO:0000256" key="2">
    <source>
        <dbReference type="ARBA" id="ARBA00005336"/>
    </source>
</evidence>
<dbReference type="InterPro" id="IPR050226">
    <property type="entry name" value="NagZ_Beta-hexosaminidase"/>
</dbReference>
<dbReference type="GO" id="GO:0004563">
    <property type="term" value="F:beta-N-acetylhexosaminidase activity"/>
    <property type="evidence" value="ECO:0007669"/>
    <property type="project" value="UniProtKB-EC"/>
</dbReference>
<dbReference type="Pfam" id="PF00933">
    <property type="entry name" value="Glyco_hydro_3"/>
    <property type="match status" value="1"/>
</dbReference>
<sequence>MTAQERDLFRDLPPRGVILFARNIKDPSQLSDLIAELKAILSPGAVLMVDQEGGRVARLKPPHWPALQPAGSLRTAEEAFAHGRALGQMVRQAGFNCTAAPVLDIRVPGASDVVGDRAITGDAAAVAHLGGEIARGIMAEDVLPVMKHLPGHGRALVDSHVALPSVAVLTDDDLLPFIANNKLPWAMTAHVVYEQYDPLNPGTLSLIVIQHLIRERIGFKGVLVSDDLAMGALSGTPAERAVRALEAGCDIALYCPGDFEDNRAVLEAL</sequence>
<dbReference type="EMBL" id="BANC01000011">
    <property type="protein sequence ID" value="GAN78907.1"/>
    <property type="molecule type" value="Genomic_DNA"/>
</dbReference>
<evidence type="ECO:0000313" key="8">
    <source>
        <dbReference type="Proteomes" id="UP000032668"/>
    </source>
</evidence>
<dbReference type="PANTHER" id="PTHR30480:SF13">
    <property type="entry name" value="BETA-HEXOSAMINIDASE"/>
    <property type="match status" value="1"/>
</dbReference>
<keyword evidence="4" id="KW-0378">Hydrolase</keyword>
<dbReference type="Gene3D" id="3.20.20.300">
    <property type="entry name" value="Glycoside hydrolase, family 3, N-terminal domain"/>
    <property type="match status" value="1"/>
</dbReference>
<dbReference type="SUPFAM" id="SSF51445">
    <property type="entry name" value="(Trans)glycosidases"/>
    <property type="match status" value="1"/>
</dbReference>
<keyword evidence="8" id="KW-1185">Reference proteome</keyword>
<dbReference type="PANTHER" id="PTHR30480">
    <property type="entry name" value="BETA-HEXOSAMINIDASE-RELATED"/>
    <property type="match status" value="1"/>
</dbReference>
<dbReference type="InterPro" id="IPR017853">
    <property type="entry name" value="GH"/>
</dbReference>
<dbReference type="RefSeq" id="WP_244890760.1">
    <property type="nucleotide sequence ID" value="NZ_BAPR01000308.1"/>
</dbReference>
<evidence type="ECO:0000256" key="4">
    <source>
        <dbReference type="ARBA" id="ARBA00022801"/>
    </source>
</evidence>
<comment type="similarity">
    <text evidence="2">Belongs to the glycosyl hydrolase 3 family.</text>
</comment>
<protein>
    <recommendedName>
        <fullName evidence="3">beta-N-acetylhexosaminidase</fullName>
        <ecNumber evidence="3">3.2.1.52</ecNumber>
    </recommendedName>
</protein>
<evidence type="ECO:0000313" key="7">
    <source>
        <dbReference type="EMBL" id="GAN78907.1"/>
    </source>
</evidence>
<evidence type="ECO:0000256" key="1">
    <source>
        <dbReference type="ARBA" id="ARBA00001231"/>
    </source>
</evidence>
<name>A0A0D6PB69_9PROT</name>
<dbReference type="AlphaFoldDB" id="A0A0D6PB69"/>
<dbReference type="InterPro" id="IPR036962">
    <property type="entry name" value="Glyco_hydro_3_N_sf"/>
</dbReference>
<dbReference type="PROSITE" id="PS00775">
    <property type="entry name" value="GLYCOSYL_HYDROL_F3"/>
    <property type="match status" value="1"/>
</dbReference>
<proteinExistence type="inferred from homology"/>
<dbReference type="InterPro" id="IPR001764">
    <property type="entry name" value="Glyco_hydro_3_N"/>
</dbReference>
<evidence type="ECO:0000256" key="3">
    <source>
        <dbReference type="ARBA" id="ARBA00012663"/>
    </source>
</evidence>
<dbReference type="Proteomes" id="UP000032668">
    <property type="component" value="Unassembled WGS sequence"/>
</dbReference>
<feature type="domain" description="Glycoside hydrolase family 3 N-terminal" evidence="6">
    <location>
        <begin position="15"/>
        <end position="260"/>
    </location>
</feature>
<accession>A0A0D6PB69</accession>
<gene>
    <name evidence="7" type="ORF">Aam_011_028</name>
</gene>
<organism evidence="7 8">
    <name type="scientific">Acidocella aminolytica 101 = DSM 11237</name>
    <dbReference type="NCBI Taxonomy" id="1120923"/>
    <lineage>
        <taxon>Bacteria</taxon>
        <taxon>Pseudomonadati</taxon>
        <taxon>Pseudomonadota</taxon>
        <taxon>Alphaproteobacteria</taxon>
        <taxon>Acetobacterales</taxon>
        <taxon>Acidocellaceae</taxon>
        <taxon>Acidocella</taxon>
    </lineage>
</organism>
<dbReference type="EC" id="3.2.1.52" evidence="3"/>
<dbReference type="GO" id="GO:0009254">
    <property type="term" value="P:peptidoglycan turnover"/>
    <property type="evidence" value="ECO:0007669"/>
    <property type="project" value="TreeGrafter"/>
</dbReference>
<dbReference type="InterPro" id="IPR019800">
    <property type="entry name" value="Glyco_hydro_3_AS"/>
</dbReference>
<keyword evidence="5" id="KW-0326">Glycosidase</keyword>
<dbReference type="STRING" id="1120923.SAMN02746095_01774"/>
<evidence type="ECO:0000259" key="6">
    <source>
        <dbReference type="Pfam" id="PF00933"/>
    </source>
</evidence>
<dbReference type="GO" id="GO:0005975">
    <property type="term" value="P:carbohydrate metabolic process"/>
    <property type="evidence" value="ECO:0007669"/>
    <property type="project" value="InterPro"/>
</dbReference>